<evidence type="ECO:0000256" key="11">
    <source>
        <dbReference type="SAM" id="Phobius"/>
    </source>
</evidence>
<feature type="domain" description="Histidine kinase" evidence="12">
    <location>
        <begin position="252"/>
        <end position="457"/>
    </location>
</feature>
<dbReference type="PRINTS" id="PR00344">
    <property type="entry name" value="BCTRLSENSOR"/>
</dbReference>
<keyword evidence="8 11" id="KW-1133">Transmembrane helix</keyword>
<keyword evidence="5" id="KW-0808">Transferase</keyword>
<dbReference type="InterPro" id="IPR004358">
    <property type="entry name" value="Sig_transdc_His_kin-like_C"/>
</dbReference>
<dbReference type="RefSeq" id="WP_233394100.1">
    <property type="nucleotide sequence ID" value="NZ_JAJTWT010000009.1"/>
</dbReference>
<dbReference type="Proteomes" id="UP001201463">
    <property type="component" value="Unassembled WGS sequence"/>
</dbReference>
<evidence type="ECO:0000256" key="1">
    <source>
        <dbReference type="ARBA" id="ARBA00000085"/>
    </source>
</evidence>
<keyword evidence="4" id="KW-0597">Phosphoprotein</keyword>
<dbReference type="Gene3D" id="1.10.287.130">
    <property type="match status" value="1"/>
</dbReference>
<keyword evidence="6 11" id="KW-0812">Transmembrane</keyword>
<dbReference type="Gene3D" id="3.30.565.10">
    <property type="entry name" value="Histidine kinase-like ATPase, C-terminal domain"/>
    <property type="match status" value="1"/>
</dbReference>
<dbReference type="PROSITE" id="PS50885">
    <property type="entry name" value="HAMP"/>
    <property type="match status" value="1"/>
</dbReference>
<proteinExistence type="predicted"/>
<gene>
    <name evidence="14" type="ORF">LXT12_20215</name>
</gene>
<dbReference type="SUPFAM" id="SSF55874">
    <property type="entry name" value="ATPase domain of HSP90 chaperone/DNA topoisomerase II/histidine kinase"/>
    <property type="match status" value="1"/>
</dbReference>
<evidence type="ECO:0000256" key="2">
    <source>
        <dbReference type="ARBA" id="ARBA00004370"/>
    </source>
</evidence>
<evidence type="ECO:0000259" key="12">
    <source>
        <dbReference type="PROSITE" id="PS50109"/>
    </source>
</evidence>
<sequence length="457" mass="49161">MAYLRSLRQRLLLATLATAGLALVAAGFVLSGLFREHVRQQFIDRLGVELDQVTARLEADADGRPALDPARLSDPRWTRPRSGLYWQVDGAGPGGEPALLRSRSLWDEQLAAPRDMPADRELHVHELPGPGQVPLLLIERTLRAEGAQAPWRVMVAADLRPLEQAGRHFDGVLAWSLLALLLLLAAAALLQVTIGLAPLGRLRLALSALREGRTQRLEGRYPDEIQPLVNDLNGVLDRHAEVLERARAQAGNLAHALKTPLTVLSQAAGQAQGSEAARAELPALVAEQVLTARRHVDWHLARARAAAALGVVGLRTPVLPVAEGLVKVMRKVHAARLVAIVTDLDERLAFAGETQDLQEMLGNLLDNACRSARTQVLLSGTLAGRRLRITLDDDGPGIPEARIEEALRRGGRLDESTPGSGLGLAIVQELARLYGGSLELSRSPIGGLLAVLTLPSA</sequence>
<feature type="domain" description="HAMP" evidence="13">
    <location>
        <begin position="193"/>
        <end position="244"/>
    </location>
</feature>
<dbReference type="SMART" id="SM00387">
    <property type="entry name" value="HATPase_c"/>
    <property type="match status" value="1"/>
</dbReference>
<evidence type="ECO:0000256" key="6">
    <source>
        <dbReference type="ARBA" id="ARBA00022692"/>
    </source>
</evidence>
<comment type="subcellular location">
    <subcellularLocation>
        <location evidence="2">Membrane</location>
    </subcellularLocation>
</comment>
<evidence type="ECO:0000256" key="7">
    <source>
        <dbReference type="ARBA" id="ARBA00022777"/>
    </source>
</evidence>
<dbReference type="GO" id="GO:0016301">
    <property type="term" value="F:kinase activity"/>
    <property type="evidence" value="ECO:0007669"/>
    <property type="project" value="UniProtKB-KW"/>
</dbReference>
<comment type="caution">
    <text evidence="14">The sequence shown here is derived from an EMBL/GenBank/DDBJ whole genome shotgun (WGS) entry which is preliminary data.</text>
</comment>
<keyword evidence="9" id="KW-0902">Two-component regulatory system</keyword>
<evidence type="ECO:0000256" key="5">
    <source>
        <dbReference type="ARBA" id="ARBA00022679"/>
    </source>
</evidence>
<dbReference type="InterPro" id="IPR005467">
    <property type="entry name" value="His_kinase_dom"/>
</dbReference>
<keyword evidence="15" id="KW-1185">Reference proteome</keyword>
<comment type="catalytic activity">
    <reaction evidence="1">
        <text>ATP + protein L-histidine = ADP + protein N-phospho-L-histidine.</text>
        <dbReference type="EC" id="2.7.13.3"/>
    </reaction>
</comment>
<dbReference type="InterPro" id="IPR050428">
    <property type="entry name" value="TCS_sensor_his_kinase"/>
</dbReference>
<evidence type="ECO:0000256" key="9">
    <source>
        <dbReference type="ARBA" id="ARBA00023012"/>
    </source>
</evidence>
<evidence type="ECO:0000313" key="15">
    <source>
        <dbReference type="Proteomes" id="UP001201463"/>
    </source>
</evidence>
<dbReference type="EMBL" id="JAJTWT010000009">
    <property type="protein sequence ID" value="MCE4539580.1"/>
    <property type="molecule type" value="Genomic_DNA"/>
</dbReference>
<evidence type="ECO:0000256" key="4">
    <source>
        <dbReference type="ARBA" id="ARBA00022553"/>
    </source>
</evidence>
<evidence type="ECO:0000256" key="3">
    <source>
        <dbReference type="ARBA" id="ARBA00012438"/>
    </source>
</evidence>
<accession>A0ABS8XQT5</accession>
<dbReference type="PANTHER" id="PTHR45436:SF5">
    <property type="entry name" value="SENSOR HISTIDINE KINASE TRCS"/>
    <property type="match status" value="1"/>
</dbReference>
<dbReference type="PANTHER" id="PTHR45436">
    <property type="entry name" value="SENSOR HISTIDINE KINASE YKOH"/>
    <property type="match status" value="1"/>
</dbReference>
<dbReference type="Pfam" id="PF02518">
    <property type="entry name" value="HATPase_c"/>
    <property type="match status" value="1"/>
</dbReference>
<dbReference type="InterPro" id="IPR003660">
    <property type="entry name" value="HAMP_dom"/>
</dbReference>
<evidence type="ECO:0000259" key="13">
    <source>
        <dbReference type="PROSITE" id="PS50885"/>
    </source>
</evidence>
<keyword evidence="10 11" id="KW-0472">Membrane</keyword>
<dbReference type="InterPro" id="IPR003594">
    <property type="entry name" value="HATPase_dom"/>
</dbReference>
<keyword evidence="7 14" id="KW-0418">Kinase</keyword>
<dbReference type="InterPro" id="IPR036890">
    <property type="entry name" value="HATPase_C_sf"/>
</dbReference>
<dbReference type="EC" id="2.7.13.3" evidence="3"/>
<evidence type="ECO:0000256" key="8">
    <source>
        <dbReference type="ARBA" id="ARBA00022989"/>
    </source>
</evidence>
<dbReference type="PROSITE" id="PS50109">
    <property type="entry name" value="HIS_KIN"/>
    <property type="match status" value="1"/>
</dbReference>
<name>A0ABS8XQT5_9BURK</name>
<feature type="transmembrane region" description="Helical" evidence="11">
    <location>
        <begin position="172"/>
        <end position="197"/>
    </location>
</feature>
<reference evidence="14 15" key="1">
    <citation type="submission" date="2021-12" db="EMBL/GenBank/DDBJ databases">
        <title>Genome seq of p7.</title>
        <authorList>
            <person name="Seo T."/>
        </authorList>
    </citation>
    <scope>NUCLEOTIDE SEQUENCE [LARGE SCALE GENOMIC DNA]</scope>
    <source>
        <strain evidence="14 15">P7</strain>
    </source>
</reference>
<organism evidence="14 15">
    <name type="scientific">Pelomonas caseinilytica</name>
    <dbReference type="NCBI Taxonomy" id="2906763"/>
    <lineage>
        <taxon>Bacteria</taxon>
        <taxon>Pseudomonadati</taxon>
        <taxon>Pseudomonadota</taxon>
        <taxon>Betaproteobacteria</taxon>
        <taxon>Burkholderiales</taxon>
        <taxon>Sphaerotilaceae</taxon>
        <taxon>Roseateles</taxon>
    </lineage>
</organism>
<evidence type="ECO:0000256" key="10">
    <source>
        <dbReference type="ARBA" id="ARBA00023136"/>
    </source>
</evidence>
<evidence type="ECO:0000313" key="14">
    <source>
        <dbReference type="EMBL" id="MCE4539580.1"/>
    </source>
</evidence>
<protein>
    <recommendedName>
        <fullName evidence="3">histidine kinase</fullName>
        <ecNumber evidence="3">2.7.13.3</ecNumber>
    </recommendedName>
</protein>